<organism evidence="11 12">
    <name type="scientific">Metarhizium robertsii</name>
    <dbReference type="NCBI Taxonomy" id="568076"/>
    <lineage>
        <taxon>Eukaryota</taxon>
        <taxon>Fungi</taxon>
        <taxon>Dikarya</taxon>
        <taxon>Ascomycota</taxon>
        <taxon>Pezizomycotina</taxon>
        <taxon>Sordariomycetes</taxon>
        <taxon>Hypocreomycetidae</taxon>
        <taxon>Hypocreales</taxon>
        <taxon>Clavicipitaceae</taxon>
        <taxon>Metarhizium</taxon>
    </lineage>
</organism>
<dbReference type="Gene3D" id="1.10.3080.10">
    <property type="entry name" value="Clc chloride channel"/>
    <property type="match status" value="1"/>
</dbReference>
<dbReference type="SMART" id="SM00116">
    <property type="entry name" value="CBS"/>
    <property type="match status" value="1"/>
</dbReference>
<comment type="caution">
    <text evidence="9">Lacks conserved residue(s) required for the propagation of feature annotation.</text>
</comment>
<evidence type="ECO:0000256" key="7">
    <source>
        <dbReference type="ARBA" id="ARBA00023214"/>
    </source>
</evidence>
<dbReference type="InterPro" id="IPR001807">
    <property type="entry name" value="ClC"/>
</dbReference>
<reference evidence="11 12" key="1">
    <citation type="submission" date="2014-02" db="EMBL/GenBank/DDBJ databases">
        <title>The genome sequence of the entomopathogenic fungus Metarhizium robertsii ARSEF 2575.</title>
        <authorList>
            <person name="Giuliano Garisto Donzelli B."/>
            <person name="Roe B.A."/>
            <person name="Macmil S.L."/>
            <person name="Krasnoff S.B."/>
            <person name="Gibson D.M."/>
        </authorList>
    </citation>
    <scope>NUCLEOTIDE SEQUENCE [LARGE SCALE GENOMIC DNA]</scope>
    <source>
        <strain evidence="11 12">ARSEF 2575</strain>
    </source>
</reference>
<evidence type="ECO:0000256" key="2">
    <source>
        <dbReference type="ARBA" id="ARBA00022448"/>
    </source>
</evidence>
<dbReference type="InterPro" id="IPR014743">
    <property type="entry name" value="Cl-channel_core"/>
</dbReference>
<accession>A0A0A1V957</accession>
<dbReference type="EMBL" id="JELW01000001">
    <property type="protein sequence ID" value="EXV06754.1"/>
    <property type="molecule type" value="Genomic_DNA"/>
</dbReference>
<comment type="similarity">
    <text evidence="9">Belongs to the chloride channel (TC 2.A.49) family.</text>
</comment>
<feature type="transmembrane region" description="Helical" evidence="9">
    <location>
        <begin position="377"/>
        <end position="404"/>
    </location>
</feature>
<keyword evidence="2 9" id="KW-0813">Transport</keyword>
<dbReference type="CDD" id="cd03684">
    <property type="entry name" value="ClC_3_like"/>
    <property type="match status" value="1"/>
</dbReference>
<dbReference type="GO" id="GO:0005247">
    <property type="term" value="F:voltage-gated chloride channel activity"/>
    <property type="evidence" value="ECO:0007669"/>
    <property type="project" value="TreeGrafter"/>
</dbReference>
<evidence type="ECO:0000256" key="9">
    <source>
        <dbReference type="RuleBase" id="RU361221"/>
    </source>
</evidence>
<dbReference type="PANTHER" id="PTHR45711:SF3">
    <property type="entry name" value="CLC CHANNEL"/>
    <property type="match status" value="1"/>
</dbReference>
<evidence type="ECO:0000256" key="4">
    <source>
        <dbReference type="ARBA" id="ARBA00022989"/>
    </source>
</evidence>
<dbReference type="SUPFAM" id="SSF54631">
    <property type="entry name" value="CBS-domain pair"/>
    <property type="match status" value="1"/>
</dbReference>
<dbReference type="AlphaFoldDB" id="A0A0A1V957"/>
<dbReference type="eggNOG" id="KOG0475">
    <property type="taxonomic scope" value="Eukaryota"/>
</dbReference>
<dbReference type="PROSITE" id="PS51371">
    <property type="entry name" value="CBS"/>
    <property type="match status" value="1"/>
</dbReference>
<dbReference type="PANTHER" id="PTHR45711">
    <property type="entry name" value="CHLORIDE CHANNEL PROTEIN"/>
    <property type="match status" value="1"/>
</dbReference>
<evidence type="ECO:0000256" key="8">
    <source>
        <dbReference type="PROSITE-ProRule" id="PRU00703"/>
    </source>
</evidence>
<keyword evidence="4 9" id="KW-1133">Transmembrane helix</keyword>
<feature type="transmembrane region" description="Helical" evidence="9">
    <location>
        <begin position="527"/>
        <end position="553"/>
    </location>
</feature>
<sequence>MANASNEQHNNTEPHLSETTPLLHASHGRDVESLRSSRNLNHHLALHSTYDGDDTPYRDYATIDWLHDLVKDNTRHGIRDAKVRRVNTTWVRIAKAWDSASGWVAAFLVGLITACVAFVVDVSVETVADWKDGYCTSNIWQNRRACCAAHEDCTAWKPWSESFPSAYLIYVAFALLFGVIAAGVTTTTKMHLPPVVDLNVADTNDKNGSQDTPPVDRPQGKMMYMAAGSGIPEIKTILCGFVIPHYLTFKVLAVKAIGATFAVATGMCLGKEGPFVHISTCVGHLVAKHIPKYAQNQRKMREMLSVACSAGLSVAFGAPIGGVLFSYEEISTYFPRRVLWRSFLCSLVAAATLKALDPTGTGKLVLFETKYGVDYDVIHYFVFIFLGICGGVFGGVFCSTNFLWSKTFRKQPWIKNSPVIEVCIVVFITAVLQYPNPLIRETGDIIMERLLVDCNDIKEDWICEQEAKMHGKGLYYAWLISGTFIKLTLTIITFGCKVPSGIIIPALDAGALFGRMVGQLVPGISPGIFAMVGSAAFLAGVSRMTVSLAVIMFELTGEVNFIPPFMVAILTAKWVADSISADGVYDLSQHVMGHPFLDSEQAVVKLRALKDGEESPDLDVLIPPKRVMEQIILHTEPNNQIMISDLRAKLNGLLSGGMFDIGLIIVNEQGICIGYIPESNIAPMLHFIGQQELEGNDLISFADDNFERLVDRSPLNISTRAPLEYAVEMFGNLGLSHLVVVDEDTAKVVGVIGKKRLLSFLGRLE</sequence>
<evidence type="ECO:0000256" key="1">
    <source>
        <dbReference type="ARBA" id="ARBA00004141"/>
    </source>
</evidence>
<keyword evidence="7 9" id="KW-0868">Chloride</keyword>
<dbReference type="GO" id="GO:0005886">
    <property type="term" value="C:plasma membrane"/>
    <property type="evidence" value="ECO:0007669"/>
    <property type="project" value="TreeGrafter"/>
</dbReference>
<feature type="transmembrane region" description="Helical" evidence="9">
    <location>
        <begin position="304"/>
        <end position="327"/>
    </location>
</feature>
<evidence type="ECO:0000259" key="10">
    <source>
        <dbReference type="PROSITE" id="PS51371"/>
    </source>
</evidence>
<dbReference type="Gene3D" id="3.10.580.10">
    <property type="entry name" value="CBS-domain"/>
    <property type="match status" value="1"/>
</dbReference>
<dbReference type="Pfam" id="PF00654">
    <property type="entry name" value="Voltage_CLC"/>
    <property type="match status" value="1"/>
</dbReference>
<keyword evidence="8" id="KW-0129">CBS domain</keyword>
<dbReference type="OrthoDB" id="44789at2759"/>
<dbReference type="InterPro" id="IPR046342">
    <property type="entry name" value="CBS_dom_sf"/>
</dbReference>
<name>A0A0A1V957_9HYPO</name>
<feature type="transmembrane region" description="Helical" evidence="9">
    <location>
        <begin position="166"/>
        <end position="184"/>
    </location>
</feature>
<evidence type="ECO:0000313" key="12">
    <source>
        <dbReference type="Proteomes" id="UP000030151"/>
    </source>
</evidence>
<keyword evidence="6 9" id="KW-0472">Membrane</keyword>
<comment type="subcellular location">
    <subcellularLocation>
        <location evidence="1 9">Membrane</location>
        <topology evidence="1 9">Multi-pass membrane protein</topology>
    </subcellularLocation>
</comment>
<feature type="transmembrane region" description="Helical" evidence="9">
    <location>
        <begin position="100"/>
        <end position="120"/>
    </location>
</feature>
<dbReference type="SUPFAM" id="SSF81340">
    <property type="entry name" value="Clc chloride channel"/>
    <property type="match status" value="1"/>
</dbReference>
<evidence type="ECO:0000256" key="3">
    <source>
        <dbReference type="ARBA" id="ARBA00022692"/>
    </source>
</evidence>
<evidence type="ECO:0000256" key="5">
    <source>
        <dbReference type="ARBA" id="ARBA00023065"/>
    </source>
</evidence>
<gene>
    <name evidence="11" type="ORF">X797_001476</name>
</gene>
<feature type="domain" description="CBS" evidence="10">
    <location>
        <begin position="710"/>
        <end position="765"/>
    </location>
</feature>
<proteinExistence type="inferred from homology"/>
<dbReference type="InterPro" id="IPR000644">
    <property type="entry name" value="CBS_dom"/>
</dbReference>
<dbReference type="Pfam" id="PF00571">
    <property type="entry name" value="CBS"/>
    <property type="match status" value="1"/>
</dbReference>
<feature type="transmembrane region" description="Helical" evidence="9">
    <location>
        <begin position="475"/>
        <end position="495"/>
    </location>
</feature>
<dbReference type="GO" id="GO:0005769">
    <property type="term" value="C:early endosome"/>
    <property type="evidence" value="ECO:0007669"/>
    <property type="project" value="TreeGrafter"/>
</dbReference>
<dbReference type="GO" id="GO:0005794">
    <property type="term" value="C:Golgi apparatus"/>
    <property type="evidence" value="ECO:0007669"/>
    <property type="project" value="TreeGrafter"/>
</dbReference>
<dbReference type="Proteomes" id="UP000030151">
    <property type="component" value="Unassembled WGS sequence"/>
</dbReference>
<dbReference type="PRINTS" id="PR00762">
    <property type="entry name" value="CLCHANNEL"/>
</dbReference>
<evidence type="ECO:0000256" key="6">
    <source>
        <dbReference type="ARBA" id="ARBA00023136"/>
    </source>
</evidence>
<protein>
    <recommendedName>
        <fullName evidence="9">Chloride channel protein</fullName>
    </recommendedName>
</protein>
<comment type="caution">
    <text evidence="11">The sequence shown here is derived from an EMBL/GenBank/DDBJ whole genome shotgun (WGS) entry which is preliminary data.</text>
</comment>
<evidence type="ECO:0000313" key="11">
    <source>
        <dbReference type="EMBL" id="EXV06754.1"/>
    </source>
</evidence>
<keyword evidence="5 9" id="KW-0406">Ion transport</keyword>
<keyword evidence="3 9" id="KW-0812">Transmembrane</keyword>
<dbReference type="HOGENOM" id="CLU_003181_2_1_1"/>